<dbReference type="EMBL" id="MU003774">
    <property type="protein sequence ID" value="KAF2723859.1"/>
    <property type="molecule type" value="Genomic_DNA"/>
</dbReference>
<reference evidence="2" key="1">
    <citation type="journal article" date="2020" name="Stud. Mycol.">
        <title>101 Dothideomycetes genomes: a test case for predicting lifestyles and emergence of pathogens.</title>
        <authorList>
            <person name="Haridas S."/>
            <person name="Albert R."/>
            <person name="Binder M."/>
            <person name="Bloem J."/>
            <person name="Labutti K."/>
            <person name="Salamov A."/>
            <person name="Andreopoulos B."/>
            <person name="Baker S."/>
            <person name="Barry K."/>
            <person name="Bills G."/>
            <person name="Bluhm B."/>
            <person name="Cannon C."/>
            <person name="Castanera R."/>
            <person name="Culley D."/>
            <person name="Daum C."/>
            <person name="Ezra D."/>
            <person name="Gonzalez J."/>
            <person name="Henrissat B."/>
            <person name="Kuo A."/>
            <person name="Liang C."/>
            <person name="Lipzen A."/>
            <person name="Lutzoni F."/>
            <person name="Magnuson J."/>
            <person name="Mondo S."/>
            <person name="Nolan M."/>
            <person name="Ohm R."/>
            <person name="Pangilinan J."/>
            <person name="Park H.-J."/>
            <person name="Ramirez L."/>
            <person name="Alfaro M."/>
            <person name="Sun H."/>
            <person name="Tritt A."/>
            <person name="Yoshinaga Y."/>
            <person name="Zwiers L.-H."/>
            <person name="Turgeon B."/>
            <person name="Goodwin S."/>
            <person name="Spatafora J."/>
            <person name="Crous P."/>
            <person name="Grigoriev I."/>
        </authorList>
    </citation>
    <scope>NUCLEOTIDE SEQUENCE</scope>
    <source>
        <strain evidence="2">CBS 116435</strain>
    </source>
</reference>
<name>A0A9P4QFG5_9PEZI</name>
<evidence type="ECO:0000313" key="3">
    <source>
        <dbReference type="Proteomes" id="UP000799441"/>
    </source>
</evidence>
<feature type="compositionally biased region" description="Polar residues" evidence="1">
    <location>
        <begin position="110"/>
        <end position="121"/>
    </location>
</feature>
<evidence type="ECO:0000313" key="2">
    <source>
        <dbReference type="EMBL" id="KAF2723859.1"/>
    </source>
</evidence>
<gene>
    <name evidence="2" type="ORF">K431DRAFT_242130</name>
</gene>
<feature type="compositionally biased region" description="Polar residues" evidence="1">
    <location>
        <begin position="287"/>
        <end position="306"/>
    </location>
</feature>
<dbReference type="OrthoDB" id="5431222at2759"/>
<feature type="region of interest" description="Disordered" evidence="1">
    <location>
        <begin position="385"/>
        <end position="481"/>
    </location>
</feature>
<organism evidence="2 3">
    <name type="scientific">Polychaeton citri CBS 116435</name>
    <dbReference type="NCBI Taxonomy" id="1314669"/>
    <lineage>
        <taxon>Eukaryota</taxon>
        <taxon>Fungi</taxon>
        <taxon>Dikarya</taxon>
        <taxon>Ascomycota</taxon>
        <taxon>Pezizomycotina</taxon>
        <taxon>Dothideomycetes</taxon>
        <taxon>Dothideomycetidae</taxon>
        <taxon>Capnodiales</taxon>
        <taxon>Capnodiaceae</taxon>
        <taxon>Polychaeton</taxon>
    </lineage>
</organism>
<comment type="caution">
    <text evidence="2">The sequence shown here is derived from an EMBL/GenBank/DDBJ whole genome shotgun (WGS) entry which is preliminary data.</text>
</comment>
<dbReference type="Proteomes" id="UP000799441">
    <property type="component" value="Unassembled WGS sequence"/>
</dbReference>
<feature type="region of interest" description="Disordered" evidence="1">
    <location>
        <begin position="102"/>
        <end position="121"/>
    </location>
</feature>
<evidence type="ECO:0000256" key="1">
    <source>
        <dbReference type="SAM" id="MobiDB-lite"/>
    </source>
</evidence>
<keyword evidence="3" id="KW-1185">Reference proteome</keyword>
<protein>
    <submittedName>
        <fullName evidence="2">Uncharacterized protein</fullName>
    </submittedName>
</protein>
<feature type="compositionally biased region" description="Pro residues" evidence="1">
    <location>
        <begin position="14"/>
        <end position="24"/>
    </location>
</feature>
<dbReference type="AlphaFoldDB" id="A0A9P4QFG5"/>
<feature type="compositionally biased region" description="Basic and acidic residues" evidence="1">
    <location>
        <begin position="443"/>
        <end position="463"/>
    </location>
</feature>
<sequence>MFALQPGPRASFPPSQPSHGPPPLKKQKGNTIITRYPPPLGYKGPAQPGASATPPVWQPHARTFNYGHVSPQHQRSYSFPHLQQSYVGSQQTYPVAQTFYPSPLTPGQPAPTQSWPTAQGRRNTVQVHTPLSAEPLDGNGDPFPPLTALPEDGDSTESDYDSECYFARHPDEINPALSIGTIEWEPAKHTRYALPATFALAEIEAIAPRRPPPPGEESPSEYFHHNKQEEALLSVRQTDWWEVVKGDDVYVEFPTLPSILLTAEEVYSRYRYQHDPEWEVAERRFETPSSSSRHSTPMLTHTQIDDGSSVRDGATDMLDDLEQALGTETLKAPTRSIRSPGRTYDRPSSSRLTYPEKLTRPKPLPLIRDQAQEDILATLGVTGSPKTVFQTPGPAFGPPPDDLKSLQATRKRGREGSSTSSHDLEVILEDVDTTPPPQSYQQDSRKRAHDDFEGPHPPENQRYDDDDDDATPRPRFKHQRF</sequence>
<feature type="region of interest" description="Disordered" evidence="1">
    <location>
        <begin position="285"/>
        <end position="309"/>
    </location>
</feature>
<accession>A0A9P4QFG5</accession>
<feature type="region of interest" description="Disordered" evidence="1">
    <location>
        <begin position="325"/>
        <end position="366"/>
    </location>
</feature>
<proteinExistence type="predicted"/>
<feature type="region of interest" description="Disordered" evidence="1">
    <location>
        <begin position="1"/>
        <end position="58"/>
    </location>
</feature>